<dbReference type="Pfam" id="PF00271">
    <property type="entry name" value="Helicase_C"/>
    <property type="match status" value="1"/>
</dbReference>
<proteinExistence type="predicted"/>
<sequence length="979" mass="109797">MDDVVITHSDVYQSWQDHLFNFSLDDPATKAPGLRKPQLAALYATLGHLVVDPYSTATVVMPTGTGKTDTMLALVIAARMARTLVLVPSDALRTQLVGKCTEMKTLRTVGAVSDTARNPIVAAICSKMSEVAVAELAYANIIVATPQALLLFDEAALGMLVETCSHLMIDEAHHVAAISWSRIKTAFKGKPCIQFTATPFREDGLALEGKIIYNYPLRDAQLDGYFKGIEFHPVREYNLDLSDQAIADKAVELLRADLQAGYDHLMLVRAKSQKRATDLFEIYKQHADLSPVLIHSKVPNQAKVLGEIVKKKYRIIVCVDMLGEGFDLPELKIAAIHDQHRSPAVTLQFIGRLTRVDAALGDAKFVANIANQKTDHQMAALYKESADWGAVIRDVSQEKVTHEIEKEVFTEQFTDGDDAHVIFGLNPNPKISAVAYHISAEQWKPERARSLDGRREALHYISINDEADTVIAVTRRETLVGWAQTEEIVDTNWVLYLAFFNEAQKTLFIHTSGDDSQATRFLNLVAKEPRRIHGEPVFRTLHDIKLMKLQNVGLSRARKDLRFTMHVGRDINQVISDIEKGNAKKSNIFATGFEGGERTTVGCSHKGKIWEMNSSAINYWVEWCRHISVKLNDATIDPGDVLKNVMRAEKIEDAWPRGLFYADWPESIAIENEQKIALYFQGESFNLLDVELGKPEYEDALTLAIPVYVAGVDDEERRLTTISIKLLEDGYKTSCPGLKILFSQEMPFDSYLDAEPLVLLRVDGSMVYGNYRHYSPNSVDVRLPVGLLEPWNWGATKINQESMRAEQRMDTVQGFTYGKIVDEYTIVFNDDGKGEIADLVAIRESKDAIYIDLYHCKYCPQTDGVAAPRARVSDVYEVCGQASRSAKWLSTGEKFFDRLMDRYQQSLPKGFDRILKGTPHELEILRNKCHDHELIFKFVIVQPAISSQKISNEQLAVLGTSYSYIKSISGSDIKVIVSP</sequence>
<dbReference type="GO" id="GO:0005524">
    <property type="term" value="F:ATP binding"/>
    <property type="evidence" value="ECO:0007669"/>
    <property type="project" value="InterPro"/>
</dbReference>
<dbReference type="CDD" id="cd18785">
    <property type="entry name" value="SF2_C"/>
    <property type="match status" value="1"/>
</dbReference>
<organism evidence="3 4">
    <name type="scientific">Pseudomonas fluorescens</name>
    <dbReference type="NCBI Taxonomy" id="294"/>
    <lineage>
        <taxon>Bacteria</taxon>
        <taxon>Pseudomonadati</taxon>
        <taxon>Pseudomonadota</taxon>
        <taxon>Gammaproteobacteria</taxon>
        <taxon>Pseudomonadales</taxon>
        <taxon>Pseudomonadaceae</taxon>
        <taxon>Pseudomonas</taxon>
    </lineage>
</organism>
<dbReference type="Pfam" id="PF04851">
    <property type="entry name" value="ResIII"/>
    <property type="match status" value="1"/>
</dbReference>
<name>A0A3S5E9K2_PSEFL</name>
<dbReference type="OrthoDB" id="5165890at2"/>
<evidence type="ECO:0000313" key="3">
    <source>
        <dbReference type="EMBL" id="VEF11067.1"/>
    </source>
</evidence>
<dbReference type="PROSITE" id="PS51194">
    <property type="entry name" value="HELICASE_CTER"/>
    <property type="match status" value="1"/>
</dbReference>
<protein>
    <submittedName>
        <fullName evidence="3">Type III restriction endonuclease subunit R</fullName>
    </submittedName>
</protein>
<dbReference type="EMBL" id="LR134318">
    <property type="protein sequence ID" value="VEF11067.1"/>
    <property type="molecule type" value="Genomic_DNA"/>
</dbReference>
<keyword evidence="3" id="KW-0378">Hydrolase</keyword>
<dbReference type="InterPro" id="IPR050742">
    <property type="entry name" value="Helicase_Restrict-Modif_Enz"/>
</dbReference>
<dbReference type="Gene3D" id="3.40.50.300">
    <property type="entry name" value="P-loop containing nucleotide triphosphate hydrolases"/>
    <property type="match status" value="2"/>
</dbReference>
<dbReference type="GO" id="GO:0005829">
    <property type="term" value="C:cytosol"/>
    <property type="evidence" value="ECO:0007669"/>
    <property type="project" value="TreeGrafter"/>
</dbReference>
<gene>
    <name evidence="3" type="ORF">NCTC9428_02682</name>
</gene>
<dbReference type="PROSITE" id="PS51192">
    <property type="entry name" value="HELICASE_ATP_BIND_1"/>
    <property type="match status" value="1"/>
</dbReference>
<evidence type="ECO:0000259" key="1">
    <source>
        <dbReference type="PROSITE" id="PS51192"/>
    </source>
</evidence>
<dbReference type="InterPro" id="IPR014001">
    <property type="entry name" value="Helicase_ATP-bd"/>
</dbReference>
<dbReference type="GO" id="GO:0004519">
    <property type="term" value="F:endonuclease activity"/>
    <property type="evidence" value="ECO:0007669"/>
    <property type="project" value="UniProtKB-KW"/>
</dbReference>
<dbReference type="SMART" id="SM00487">
    <property type="entry name" value="DEXDc"/>
    <property type="match status" value="1"/>
</dbReference>
<dbReference type="PANTHER" id="PTHR47396:SF1">
    <property type="entry name" value="ATP-DEPENDENT HELICASE IRC3-RELATED"/>
    <property type="match status" value="1"/>
</dbReference>
<dbReference type="InterPro" id="IPR001650">
    <property type="entry name" value="Helicase_C-like"/>
</dbReference>
<dbReference type="RefSeq" id="WP_126363259.1">
    <property type="nucleotide sequence ID" value="NZ_LR134318.1"/>
</dbReference>
<keyword evidence="3" id="KW-0540">Nuclease</keyword>
<dbReference type="InterPro" id="IPR006935">
    <property type="entry name" value="Helicase/UvrB_N"/>
</dbReference>
<reference evidence="3 4" key="1">
    <citation type="submission" date="2018-12" db="EMBL/GenBank/DDBJ databases">
        <authorList>
            <consortium name="Pathogen Informatics"/>
        </authorList>
    </citation>
    <scope>NUCLEOTIDE SEQUENCE [LARGE SCALE GENOMIC DNA]</scope>
    <source>
        <strain evidence="3 4">NCTC9428</strain>
    </source>
</reference>
<feature type="domain" description="Helicase ATP-binding" evidence="1">
    <location>
        <begin position="48"/>
        <end position="217"/>
    </location>
</feature>
<evidence type="ECO:0000259" key="2">
    <source>
        <dbReference type="PROSITE" id="PS51194"/>
    </source>
</evidence>
<keyword evidence="3" id="KW-0255">Endonuclease</keyword>
<feature type="domain" description="Helicase C-terminal" evidence="2">
    <location>
        <begin position="257"/>
        <end position="412"/>
    </location>
</feature>
<dbReference type="GO" id="GO:0016787">
    <property type="term" value="F:hydrolase activity"/>
    <property type="evidence" value="ECO:0007669"/>
    <property type="project" value="InterPro"/>
</dbReference>
<evidence type="ECO:0000313" key="4">
    <source>
        <dbReference type="Proteomes" id="UP000281909"/>
    </source>
</evidence>
<dbReference type="InterPro" id="IPR027417">
    <property type="entry name" value="P-loop_NTPase"/>
</dbReference>
<dbReference type="CDD" id="cd17926">
    <property type="entry name" value="DEXHc_RE"/>
    <property type="match status" value="1"/>
</dbReference>
<dbReference type="AlphaFoldDB" id="A0A3S5E9K2"/>
<dbReference type="GO" id="GO:0003677">
    <property type="term" value="F:DNA binding"/>
    <property type="evidence" value="ECO:0007669"/>
    <property type="project" value="InterPro"/>
</dbReference>
<accession>A0A3S5E9K2</accession>
<dbReference type="PANTHER" id="PTHR47396">
    <property type="entry name" value="TYPE I RESTRICTION ENZYME ECOKI R PROTEIN"/>
    <property type="match status" value="1"/>
</dbReference>
<dbReference type="SUPFAM" id="SSF52540">
    <property type="entry name" value="P-loop containing nucleoside triphosphate hydrolases"/>
    <property type="match status" value="1"/>
</dbReference>
<dbReference type="SMART" id="SM00490">
    <property type="entry name" value="HELICc"/>
    <property type="match status" value="1"/>
</dbReference>
<dbReference type="Proteomes" id="UP000281909">
    <property type="component" value="Chromosome"/>
</dbReference>